<evidence type="ECO:0000256" key="8">
    <source>
        <dbReference type="ARBA" id="ARBA00022723"/>
    </source>
</evidence>
<dbReference type="Proteomes" id="UP000735302">
    <property type="component" value="Unassembled WGS sequence"/>
</dbReference>
<dbReference type="InterPro" id="IPR038469">
    <property type="entry name" value="tRNAHis_GuaTrfase_Thg1_sf"/>
</dbReference>
<comment type="similarity">
    <text evidence="2">Belongs to the tRNA(His) guanylyltransferase family.</text>
</comment>
<comment type="catalytic activity">
    <reaction evidence="13">
        <text>a 5'-end ribonucleotide-tRNA(His) + GTP + ATP + H2O = a 5'-end phospho-guanosine-ribonucleotide-tRNA(His) + AMP + 2 diphosphate + H(+)</text>
        <dbReference type="Rhea" id="RHEA:54564"/>
        <dbReference type="Rhea" id="RHEA-COMP:14193"/>
        <dbReference type="Rhea" id="RHEA-COMP:14917"/>
        <dbReference type="ChEBI" id="CHEBI:15377"/>
        <dbReference type="ChEBI" id="CHEBI:15378"/>
        <dbReference type="ChEBI" id="CHEBI:30616"/>
        <dbReference type="ChEBI" id="CHEBI:33019"/>
        <dbReference type="ChEBI" id="CHEBI:37565"/>
        <dbReference type="ChEBI" id="CHEBI:138282"/>
        <dbReference type="ChEBI" id="CHEBI:141847"/>
        <dbReference type="ChEBI" id="CHEBI:456215"/>
        <dbReference type="EC" id="2.7.7.79"/>
    </reaction>
</comment>
<dbReference type="Gene3D" id="3.30.70.3000">
    <property type="match status" value="1"/>
</dbReference>
<dbReference type="AlphaFoldDB" id="A0AAV4B345"/>
<dbReference type="GO" id="GO:0006400">
    <property type="term" value="P:tRNA modification"/>
    <property type="evidence" value="ECO:0007669"/>
    <property type="project" value="InterPro"/>
</dbReference>
<keyword evidence="9" id="KW-0547">Nucleotide-binding</keyword>
<comment type="caution">
    <text evidence="19">The sequence shown here is derived from an EMBL/GenBank/DDBJ whole genome shotgun (WGS) entry which is preliminary data.</text>
</comment>
<keyword evidence="5" id="KW-0808">Transferase</keyword>
<protein>
    <recommendedName>
        <fullName evidence="4">Probable tRNA(His) guanylyltransferase</fullName>
        <ecNumber evidence="3">2.7.7.79</ecNumber>
    </recommendedName>
    <alternativeName>
        <fullName evidence="12">tRNA-histidine guanylyltransferase</fullName>
    </alternativeName>
</protein>
<evidence type="ECO:0000259" key="17">
    <source>
        <dbReference type="Pfam" id="PF04446"/>
    </source>
</evidence>
<feature type="compositionally biased region" description="Polar residues" evidence="16">
    <location>
        <begin position="350"/>
        <end position="362"/>
    </location>
</feature>
<evidence type="ECO:0000256" key="2">
    <source>
        <dbReference type="ARBA" id="ARBA00010113"/>
    </source>
</evidence>
<evidence type="ECO:0000256" key="3">
    <source>
        <dbReference type="ARBA" id="ARBA00012511"/>
    </source>
</evidence>
<dbReference type="GO" id="GO:0005525">
    <property type="term" value="F:GTP binding"/>
    <property type="evidence" value="ECO:0007669"/>
    <property type="project" value="UniProtKB-KW"/>
</dbReference>
<keyword evidence="7 19" id="KW-0548">Nucleotidyltransferase</keyword>
<dbReference type="PANTHER" id="PTHR12729:SF6">
    <property type="entry name" value="TRNA(HIS) GUANYLYLTRANSFERASE-RELATED"/>
    <property type="match status" value="1"/>
</dbReference>
<evidence type="ECO:0000256" key="1">
    <source>
        <dbReference type="ARBA" id="ARBA00001946"/>
    </source>
</evidence>
<dbReference type="PANTHER" id="PTHR12729">
    <property type="entry name" value="TRNA(HIS) GUANYLYLTRANSFERASE-RELATED"/>
    <property type="match status" value="1"/>
</dbReference>
<name>A0AAV4B345_9GAST</name>
<gene>
    <name evidence="19" type="ORF">PoB_004000500</name>
</gene>
<dbReference type="InterPro" id="IPR025845">
    <property type="entry name" value="Thg1_C_dom"/>
</dbReference>
<keyword evidence="11" id="KW-0342">GTP-binding</keyword>
<dbReference type="Pfam" id="PF04446">
    <property type="entry name" value="Thg1"/>
    <property type="match status" value="1"/>
</dbReference>
<keyword evidence="6" id="KW-0819">tRNA processing</keyword>
<evidence type="ECO:0000313" key="19">
    <source>
        <dbReference type="EMBL" id="GFO13500.1"/>
    </source>
</evidence>
<feature type="domain" description="tRNAHis guanylyltransferase catalytic" evidence="17">
    <location>
        <begin position="136"/>
        <end position="265"/>
    </location>
</feature>
<evidence type="ECO:0000313" key="20">
    <source>
        <dbReference type="Proteomes" id="UP000735302"/>
    </source>
</evidence>
<keyword evidence="20" id="KW-1185">Reference proteome</keyword>
<dbReference type="EMBL" id="BLXT01004491">
    <property type="protein sequence ID" value="GFO13500.1"/>
    <property type="molecule type" value="Genomic_DNA"/>
</dbReference>
<evidence type="ECO:0000256" key="11">
    <source>
        <dbReference type="ARBA" id="ARBA00023134"/>
    </source>
</evidence>
<dbReference type="Pfam" id="PF14413">
    <property type="entry name" value="Thg1C"/>
    <property type="match status" value="1"/>
</dbReference>
<evidence type="ECO:0000256" key="6">
    <source>
        <dbReference type="ARBA" id="ARBA00022694"/>
    </source>
</evidence>
<dbReference type="GO" id="GO:0008193">
    <property type="term" value="F:tRNA guanylyltransferase activity"/>
    <property type="evidence" value="ECO:0007669"/>
    <property type="project" value="UniProtKB-EC"/>
</dbReference>
<evidence type="ECO:0000256" key="13">
    <source>
        <dbReference type="ARBA" id="ARBA00047281"/>
    </source>
</evidence>
<organism evidence="19 20">
    <name type="scientific">Plakobranchus ocellatus</name>
    <dbReference type="NCBI Taxonomy" id="259542"/>
    <lineage>
        <taxon>Eukaryota</taxon>
        <taxon>Metazoa</taxon>
        <taxon>Spiralia</taxon>
        <taxon>Lophotrochozoa</taxon>
        <taxon>Mollusca</taxon>
        <taxon>Gastropoda</taxon>
        <taxon>Heterobranchia</taxon>
        <taxon>Euthyneura</taxon>
        <taxon>Panpulmonata</taxon>
        <taxon>Sacoglossa</taxon>
        <taxon>Placobranchoidea</taxon>
        <taxon>Plakobranchidae</taxon>
        <taxon>Plakobranchus</taxon>
    </lineage>
</organism>
<evidence type="ECO:0000256" key="9">
    <source>
        <dbReference type="ARBA" id="ARBA00022741"/>
    </source>
</evidence>
<dbReference type="InterPro" id="IPR007537">
    <property type="entry name" value="tRNAHis_GuaTrfase_Thg1"/>
</dbReference>
<evidence type="ECO:0000256" key="7">
    <source>
        <dbReference type="ARBA" id="ARBA00022695"/>
    </source>
</evidence>
<evidence type="ECO:0000256" key="5">
    <source>
        <dbReference type="ARBA" id="ARBA00022679"/>
    </source>
</evidence>
<sequence>MRAQHYQVLSSLTQTGLGVIKTSPALTPAVFERAQSSAAFIVGLIKNAKFRAIVNALTSREIDKVPHNIAETLPTPGVRKTWIGCVHNLVQIQRRAVYLYERHQKTFRDLLHLPAAASHSRYFHDRAGPKMAKSKFEYVRQFEADDPCLPNCWLVVRIDGKAFHKFTDTHHYMKPNDERGLSLMTRAAQTVMSEFNEIVLSYGQSDEYSFVFHKNCKLYNRRASKIMTNVVSLFASSFTLYWPRFFNSQDLQYPPSFDGRVVLYPSDENLRDYLSWRQADCHINNLYNTCFWKLVQDKGLTPNRAADRLKGTLSSDKNELLFSEFNINYNNLPELFRKGSVLIRPKTTDGESLSSERSINNHSKGHEGKTSKKPGSIVLHTDIIGKQFWEDNPHILNSKI</sequence>
<reference evidence="19 20" key="1">
    <citation type="journal article" date="2021" name="Elife">
        <title>Chloroplast acquisition without the gene transfer in kleptoplastic sea slugs, Plakobranchus ocellatus.</title>
        <authorList>
            <person name="Maeda T."/>
            <person name="Takahashi S."/>
            <person name="Yoshida T."/>
            <person name="Shimamura S."/>
            <person name="Takaki Y."/>
            <person name="Nagai Y."/>
            <person name="Toyoda A."/>
            <person name="Suzuki Y."/>
            <person name="Arimoto A."/>
            <person name="Ishii H."/>
            <person name="Satoh N."/>
            <person name="Nishiyama T."/>
            <person name="Hasebe M."/>
            <person name="Maruyama T."/>
            <person name="Minagawa J."/>
            <person name="Obokata J."/>
            <person name="Shigenobu S."/>
        </authorList>
    </citation>
    <scope>NUCLEOTIDE SEQUENCE [LARGE SCALE GENOMIC DNA]</scope>
</reference>
<evidence type="ECO:0000256" key="14">
    <source>
        <dbReference type="ARBA" id="ARBA00058346"/>
    </source>
</evidence>
<evidence type="ECO:0000256" key="4">
    <source>
        <dbReference type="ARBA" id="ARBA00022310"/>
    </source>
</evidence>
<evidence type="ECO:0000256" key="10">
    <source>
        <dbReference type="ARBA" id="ARBA00022842"/>
    </source>
</evidence>
<accession>A0AAV4B345</accession>
<dbReference type="GO" id="GO:0000287">
    <property type="term" value="F:magnesium ion binding"/>
    <property type="evidence" value="ECO:0007669"/>
    <property type="project" value="InterPro"/>
</dbReference>
<keyword evidence="8" id="KW-0479">Metal-binding</keyword>
<comment type="function">
    <text evidence="14">Adds a GMP to the 5'-end of tRNA(His) after transcription and RNase P cleavage. This step is essential for proper recognition of the tRNA and for the fidelity of protein synthesis. Also functions as a guanyl-nucleotide exchange factor/GEF for the MFN1 and MFN2 mitofusins thereby regulating mitochondrial fusion. By regulating both mitochondrial dynamics and bioenergetic function, it contributes to cell survival following oxidative stress.</text>
</comment>
<evidence type="ECO:0000256" key="12">
    <source>
        <dbReference type="ARBA" id="ARBA00032480"/>
    </source>
</evidence>
<evidence type="ECO:0000259" key="18">
    <source>
        <dbReference type="Pfam" id="PF14413"/>
    </source>
</evidence>
<keyword evidence="10" id="KW-0460">Magnesium</keyword>
<feature type="region of interest" description="Disordered" evidence="16">
    <location>
        <begin position="347"/>
        <end position="376"/>
    </location>
</feature>
<proteinExistence type="inferred from homology"/>
<comment type="cofactor">
    <cofactor evidence="1">
        <name>Mg(2+)</name>
        <dbReference type="ChEBI" id="CHEBI:18420"/>
    </cofactor>
</comment>
<dbReference type="EC" id="2.7.7.79" evidence="3"/>
<evidence type="ECO:0000256" key="15">
    <source>
        <dbReference type="ARBA" id="ARBA00065710"/>
    </source>
</evidence>
<dbReference type="FunFam" id="3.30.70.3000:FF:000001">
    <property type="entry name" value="tRNA(His) guanylyltransferase"/>
    <property type="match status" value="1"/>
</dbReference>
<feature type="domain" description="Thg1 C-terminal" evidence="18">
    <location>
        <begin position="268"/>
        <end position="384"/>
    </location>
</feature>
<evidence type="ECO:0000256" key="16">
    <source>
        <dbReference type="SAM" id="MobiDB-lite"/>
    </source>
</evidence>
<dbReference type="InterPro" id="IPR024956">
    <property type="entry name" value="tRNAHis_GuaTrfase_cat"/>
</dbReference>
<comment type="subunit">
    <text evidence="15">Homotetramer. Interacts with MFN1 and MFN2; functions as a guanyl-nucleotide exchange factor/GEF for MFN2 and also probably MFN1.</text>
</comment>